<name>A0A179F487_METCM</name>
<dbReference type="Pfam" id="PF00188">
    <property type="entry name" value="CAP"/>
    <property type="match status" value="1"/>
</dbReference>
<gene>
    <name evidence="2" type="ORF">VFPPC_10085</name>
</gene>
<dbReference type="STRING" id="1380566.A0A179F487"/>
<dbReference type="PROSITE" id="PS01009">
    <property type="entry name" value="CRISP_1"/>
    <property type="match status" value="1"/>
</dbReference>
<dbReference type="InterPro" id="IPR035940">
    <property type="entry name" value="CAP_sf"/>
</dbReference>
<evidence type="ECO:0000259" key="1">
    <source>
        <dbReference type="SMART" id="SM00198"/>
    </source>
</evidence>
<dbReference type="Proteomes" id="UP000078397">
    <property type="component" value="Unassembled WGS sequence"/>
</dbReference>
<keyword evidence="3" id="KW-1185">Reference proteome</keyword>
<dbReference type="GO" id="GO:0005576">
    <property type="term" value="C:extracellular region"/>
    <property type="evidence" value="ECO:0007669"/>
    <property type="project" value="InterPro"/>
</dbReference>
<comment type="caution">
    <text evidence="2">The sequence shown here is derived from an EMBL/GenBank/DDBJ whole genome shotgun (WGS) entry which is preliminary data.</text>
</comment>
<dbReference type="KEGG" id="pchm:VFPPC_10085"/>
<reference evidence="2 3" key="1">
    <citation type="journal article" date="2016" name="PLoS Pathog.">
        <title>Biosynthesis of antibiotic leucinostatins in bio-control fungus Purpureocillium lilacinum and their inhibition on phytophthora revealed by genome mining.</title>
        <authorList>
            <person name="Wang G."/>
            <person name="Liu Z."/>
            <person name="Lin R."/>
            <person name="Li E."/>
            <person name="Mao Z."/>
            <person name="Ling J."/>
            <person name="Yang Y."/>
            <person name="Yin W.B."/>
            <person name="Xie B."/>
        </authorList>
    </citation>
    <scope>NUCLEOTIDE SEQUENCE [LARGE SCALE GENOMIC DNA]</scope>
    <source>
        <strain evidence="2">170</strain>
    </source>
</reference>
<dbReference type="InterPro" id="IPR034113">
    <property type="entry name" value="SCP_GAPR1-like"/>
</dbReference>
<dbReference type="InterPro" id="IPR018244">
    <property type="entry name" value="Allrgn_V5/Tpx1_CS"/>
</dbReference>
<dbReference type="InterPro" id="IPR001283">
    <property type="entry name" value="CRISP-related"/>
</dbReference>
<dbReference type="EMBL" id="LSBJ02000004">
    <property type="protein sequence ID" value="OAQ59993.1"/>
    <property type="molecule type" value="Genomic_DNA"/>
</dbReference>
<dbReference type="Gene3D" id="3.40.33.10">
    <property type="entry name" value="CAP"/>
    <property type="match status" value="1"/>
</dbReference>
<dbReference type="AlphaFoldDB" id="A0A179F487"/>
<dbReference type="PRINTS" id="PR00837">
    <property type="entry name" value="V5TPXLIKE"/>
</dbReference>
<dbReference type="InterPro" id="IPR014044">
    <property type="entry name" value="CAP_dom"/>
</dbReference>
<dbReference type="PANTHER" id="PTHR10334">
    <property type="entry name" value="CYSTEINE-RICH SECRETORY PROTEIN-RELATED"/>
    <property type="match status" value="1"/>
</dbReference>
<accession>A0A179F487</accession>
<dbReference type="OrthoDB" id="337038at2759"/>
<protein>
    <submittedName>
        <fullName evidence="2">Cysteine-rich secretory protein family domain-containing protein</fullName>
    </submittedName>
</protein>
<dbReference type="PROSITE" id="PS01010">
    <property type="entry name" value="CRISP_2"/>
    <property type="match status" value="1"/>
</dbReference>
<evidence type="ECO:0000313" key="2">
    <source>
        <dbReference type="EMBL" id="OAQ59993.1"/>
    </source>
</evidence>
<dbReference type="CDD" id="cd05382">
    <property type="entry name" value="CAP_GAPR1-like"/>
    <property type="match status" value="1"/>
</dbReference>
<dbReference type="RefSeq" id="XP_018137954.1">
    <property type="nucleotide sequence ID" value="XM_018288519.1"/>
</dbReference>
<sequence>MIALKLALISLAAASPVMVEVRQDTGGFQKEMLASHNFYRYQHGAKDLIWDDGLAKSAQGWADTCNIYHEGTWAQGIGENLAWRWPFINWAAFVNSWGVERLQYNWNTPGSQDAAGHFTQLVWKQTTKVGCGWKLCNGYLYYLVCRYSPAGNDWGLGQFEANVAPQIHGSPTDVYK</sequence>
<dbReference type="GeneID" id="28852513"/>
<proteinExistence type="predicted"/>
<dbReference type="SMART" id="SM00198">
    <property type="entry name" value="SCP"/>
    <property type="match status" value="1"/>
</dbReference>
<dbReference type="SUPFAM" id="SSF55797">
    <property type="entry name" value="PR-1-like"/>
    <property type="match status" value="1"/>
</dbReference>
<evidence type="ECO:0000313" key="3">
    <source>
        <dbReference type="Proteomes" id="UP000078397"/>
    </source>
</evidence>
<feature type="domain" description="SCP" evidence="1">
    <location>
        <begin position="27"/>
        <end position="155"/>
    </location>
</feature>
<organism evidence="2 3">
    <name type="scientific">Pochonia chlamydosporia 170</name>
    <dbReference type="NCBI Taxonomy" id="1380566"/>
    <lineage>
        <taxon>Eukaryota</taxon>
        <taxon>Fungi</taxon>
        <taxon>Dikarya</taxon>
        <taxon>Ascomycota</taxon>
        <taxon>Pezizomycotina</taxon>
        <taxon>Sordariomycetes</taxon>
        <taxon>Hypocreomycetidae</taxon>
        <taxon>Hypocreales</taxon>
        <taxon>Clavicipitaceae</taxon>
        <taxon>Pochonia</taxon>
    </lineage>
</organism>